<evidence type="ECO:0000313" key="6">
    <source>
        <dbReference type="EMBL" id="KTW27320.1"/>
    </source>
</evidence>
<sequence length="284" mass="33297">MTISIYDLIKDSPPGEVNDVFNGNYIYIYVYVFNRTIDIRILVNNDKSFFEEIVPCLERYNKEQFTNIKIPGSEDETIISQFNYEDGRFFDPISKKSFIFNHLDLQVSDVQPYEIDEKISERINDLLKPLLIYLSEHFPSSVNYGIFPGKNDTYYIIIVGNKYNPVNFWNGRWRSFYQFSESSPVITATLRIDVHYYEDGNVRLTTNHESSFEAKSTNGSDIIAAIAEQEKKYQEELNMTFHGLNDHDFKSLRRQLPMTKQKINWENISSLKIGQDMAGRNQTY</sequence>
<evidence type="ECO:0000256" key="2">
    <source>
        <dbReference type="ARBA" id="ARBA00014038"/>
    </source>
</evidence>
<dbReference type="GO" id="GO:0008290">
    <property type="term" value="C:F-actin capping protein complex"/>
    <property type="evidence" value="ECO:0007669"/>
    <property type="project" value="UniProtKB-UniRule"/>
</dbReference>
<dbReference type="SUPFAM" id="SSF90096">
    <property type="entry name" value="Subunits of heterodimeric actin filament capping protein Capz"/>
    <property type="match status" value="1"/>
</dbReference>
<evidence type="ECO:0000313" key="7">
    <source>
        <dbReference type="Proteomes" id="UP000054454"/>
    </source>
</evidence>
<dbReference type="InterPro" id="IPR002189">
    <property type="entry name" value="CapZ_alpha"/>
</dbReference>
<evidence type="ECO:0000256" key="3">
    <source>
        <dbReference type="ARBA" id="ARBA00022467"/>
    </source>
</evidence>
<gene>
    <name evidence="6" type="ORF">T552_02304</name>
</gene>
<organism evidence="6 7">
    <name type="scientific">Pneumocystis carinii (strain B80)</name>
    <name type="common">Rat pneumocystis pneumonia agent</name>
    <name type="synonym">Pneumocystis carinii f. sp. carinii</name>
    <dbReference type="NCBI Taxonomy" id="1408658"/>
    <lineage>
        <taxon>Eukaryota</taxon>
        <taxon>Fungi</taxon>
        <taxon>Dikarya</taxon>
        <taxon>Ascomycota</taxon>
        <taxon>Taphrinomycotina</taxon>
        <taxon>Pneumocystomycetes</taxon>
        <taxon>Pneumocystaceae</taxon>
        <taxon>Pneumocystis</taxon>
    </lineage>
</organism>
<evidence type="ECO:0000256" key="4">
    <source>
        <dbReference type="ARBA" id="ARBA00023203"/>
    </source>
</evidence>
<dbReference type="GeneID" id="28937055"/>
<dbReference type="GO" id="GO:0051015">
    <property type="term" value="F:actin filament binding"/>
    <property type="evidence" value="ECO:0007669"/>
    <property type="project" value="EnsemblFungi"/>
</dbReference>
<dbReference type="Proteomes" id="UP000054454">
    <property type="component" value="Unassembled WGS sequence"/>
</dbReference>
<dbReference type="GO" id="GO:1903475">
    <property type="term" value="P:mitotic actomyosin contractile ring assembly"/>
    <property type="evidence" value="ECO:0007669"/>
    <property type="project" value="EnsemblFungi"/>
</dbReference>
<keyword evidence="7" id="KW-1185">Reference proteome</keyword>
<evidence type="ECO:0000256" key="5">
    <source>
        <dbReference type="RuleBase" id="RU365077"/>
    </source>
</evidence>
<dbReference type="GO" id="GO:1904600">
    <property type="term" value="P:mating projection actin fusion focus assembly"/>
    <property type="evidence" value="ECO:0007669"/>
    <property type="project" value="EnsemblFungi"/>
</dbReference>
<comment type="similarity">
    <text evidence="1 5">Belongs to the F-actin-capping protein alpha subunit family.</text>
</comment>
<dbReference type="EMBL" id="LFVZ01000010">
    <property type="protein sequence ID" value="KTW27320.1"/>
    <property type="molecule type" value="Genomic_DNA"/>
</dbReference>
<dbReference type="Gene3D" id="3.30.1140.60">
    <property type="entry name" value="F-actin capping protein, alpha subunit"/>
    <property type="match status" value="1"/>
</dbReference>
<dbReference type="Gene3D" id="3.90.1150.210">
    <property type="entry name" value="F-actin capping protein, beta subunit"/>
    <property type="match status" value="1"/>
</dbReference>
<dbReference type="OrthoDB" id="340550at2759"/>
<dbReference type="GO" id="GO:0000131">
    <property type="term" value="C:incipient cellular bud site"/>
    <property type="evidence" value="ECO:0007669"/>
    <property type="project" value="EnsemblFungi"/>
</dbReference>
<dbReference type="InterPro" id="IPR042276">
    <property type="entry name" value="CapZ_alpha/beta_2"/>
</dbReference>
<dbReference type="AlphaFoldDB" id="A0A0W4ZG26"/>
<dbReference type="GO" id="GO:0030479">
    <property type="term" value="C:actin cortical patch"/>
    <property type="evidence" value="ECO:0007669"/>
    <property type="project" value="EnsemblFungi"/>
</dbReference>
<dbReference type="PANTHER" id="PTHR10653:SF0">
    <property type="entry name" value="F-ACTIN-CAPPING PROTEIN SUBUNIT ALPHA"/>
    <property type="match status" value="1"/>
</dbReference>
<dbReference type="InterPro" id="IPR017865">
    <property type="entry name" value="F-actin_cap_asu_CS"/>
</dbReference>
<dbReference type="PRINTS" id="PR00191">
    <property type="entry name" value="FACTINCAPA"/>
</dbReference>
<dbReference type="GO" id="GO:0051016">
    <property type="term" value="P:barbed-end actin filament capping"/>
    <property type="evidence" value="ECO:0007669"/>
    <property type="project" value="UniProtKB-UniRule"/>
</dbReference>
<comment type="function">
    <text evidence="5">F-actin-capping proteins bind in a Ca(2+)-independent manner to the fast growing ends of actin filaments (barbed end) thereby blocking the exchange of subunits at these ends. Unlike other capping proteins (such as gelsolin and severin), these proteins do not sever actin filaments.</text>
</comment>
<dbReference type="PROSITE" id="PS00748">
    <property type="entry name" value="F_ACTIN_CAPPING_A_1"/>
    <property type="match status" value="1"/>
</dbReference>
<accession>A0A0W4ZG26</accession>
<dbReference type="VEuPathDB" id="FungiDB:T552_02304"/>
<dbReference type="GO" id="GO:1902404">
    <property type="term" value="P:mitotic actomyosin contractile ring contraction"/>
    <property type="evidence" value="ECO:0007669"/>
    <property type="project" value="EnsemblFungi"/>
</dbReference>
<dbReference type="GO" id="GO:0110085">
    <property type="term" value="C:mitotic actomyosin contractile ring"/>
    <property type="evidence" value="ECO:0007669"/>
    <property type="project" value="EnsemblFungi"/>
</dbReference>
<comment type="caution">
    <text evidence="6">The sequence shown here is derived from an EMBL/GenBank/DDBJ whole genome shotgun (WGS) entry which is preliminary data.</text>
</comment>
<evidence type="ECO:0000256" key="1">
    <source>
        <dbReference type="ARBA" id="ARBA00010479"/>
    </source>
</evidence>
<name>A0A0W4ZG26_PNEC8</name>
<proteinExistence type="inferred from homology"/>
<dbReference type="GO" id="GO:0005934">
    <property type="term" value="C:cellular bud tip"/>
    <property type="evidence" value="ECO:0007669"/>
    <property type="project" value="EnsemblFungi"/>
</dbReference>
<dbReference type="InterPro" id="IPR042489">
    <property type="entry name" value="CapZ_alpha_1"/>
</dbReference>
<dbReference type="Pfam" id="PF01267">
    <property type="entry name" value="F-actin_cap_A"/>
    <property type="match status" value="1"/>
</dbReference>
<reference evidence="7" key="1">
    <citation type="journal article" date="2016" name="Nat. Commun.">
        <title>Genome analysis of three Pneumocystis species reveals adaptation mechanisms to life exclusively in mammalian hosts.</title>
        <authorList>
            <person name="Ma L."/>
            <person name="Chen Z."/>
            <person name="Huang D.W."/>
            <person name="Kutty G."/>
            <person name="Ishihara M."/>
            <person name="Wang H."/>
            <person name="Abouelleil A."/>
            <person name="Bishop L."/>
            <person name="Davey E."/>
            <person name="Deng R."/>
            <person name="Deng X."/>
            <person name="Fan L."/>
            <person name="Fantoni G."/>
            <person name="Fitzgerald M."/>
            <person name="Gogineni E."/>
            <person name="Goldberg J.M."/>
            <person name="Handley G."/>
            <person name="Hu X."/>
            <person name="Huber C."/>
            <person name="Jiao X."/>
            <person name="Jones K."/>
            <person name="Levin J.Z."/>
            <person name="Liu Y."/>
            <person name="Macdonald P."/>
            <person name="Melnikov A."/>
            <person name="Raley C."/>
            <person name="Sassi M."/>
            <person name="Sherman B.T."/>
            <person name="Song X."/>
            <person name="Sykes S."/>
            <person name="Tran B."/>
            <person name="Walsh L."/>
            <person name="Xia Y."/>
            <person name="Yang J."/>
            <person name="Young S."/>
            <person name="Zeng Q."/>
            <person name="Zheng X."/>
            <person name="Stephens R."/>
            <person name="Nusbaum C."/>
            <person name="Birren B.W."/>
            <person name="Azadi P."/>
            <person name="Lempicki R.A."/>
            <person name="Cuomo C.A."/>
            <person name="Kovacs J.A."/>
        </authorList>
    </citation>
    <scope>NUCLEOTIDE SEQUENCE [LARGE SCALE GENOMIC DNA]</scope>
    <source>
        <strain evidence="7">B80</strain>
    </source>
</reference>
<dbReference type="RefSeq" id="XP_018225362.1">
    <property type="nucleotide sequence ID" value="XM_018370852.1"/>
</dbReference>
<protein>
    <recommendedName>
        <fullName evidence="2 5">F-actin-capping protein subunit alpha</fullName>
    </recommendedName>
</protein>
<keyword evidence="4 5" id="KW-0009">Actin-binding</keyword>
<dbReference type="InterPro" id="IPR037282">
    <property type="entry name" value="CapZ_alpha/beta"/>
</dbReference>
<comment type="subunit">
    <text evidence="5">Heterodimer of an alpha and a beta subunit.</text>
</comment>
<dbReference type="GO" id="GO:0044396">
    <property type="term" value="P:actin cortical patch organization"/>
    <property type="evidence" value="ECO:0007669"/>
    <property type="project" value="EnsemblFungi"/>
</dbReference>
<dbReference type="PANTHER" id="PTHR10653">
    <property type="entry name" value="F-ACTIN-CAPPING PROTEIN SUBUNIT ALPHA"/>
    <property type="match status" value="1"/>
</dbReference>
<keyword evidence="3 5" id="KW-0117">Actin capping</keyword>